<dbReference type="Proteomes" id="UP000184301">
    <property type="component" value="Unassembled WGS sequence"/>
</dbReference>
<dbReference type="Pfam" id="PF13481">
    <property type="entry name" value="AAA_25"/>
    <property type="match status" value="1"/>
</dbReference>
<name>A0A1M6TKG1_9FIRM</name>
<reference evidence="2 3" key="1">
    <citation type="submission" date="2016-11" db="EMBL/GenBank/DDBJ databases">
        <authorList>
            <person name="Jaros S."/>
            <person name="Januszkiewicz K."/>
            <person name="Wedrychowicz H."/>
        </authorList>
    </citation>
    <scope>NUCLEOTIDE SEQUENCE [LARGE SCALE GENOMIC DNA]</scope>
    <source>
        <strain evidence="2 3">DSM 15480</strain>
    </source>
</reference>
<dbReference type="SMART" id="SM00382">
    <property type="entry name" value="AAA"/>
    <property type="match status" value="1"/>
</dbReference>
<dbReference type="SUPFAM" id="SSF52540">
    <property type="entry name" value="P-loop containing nucleoside triphosphate hydrolases"/>
    <property type="match status" value="1"/>
</dbReference>
<accession>A0A1M6TKG1</accession>
<evidence type="ECO:0000313" key="3">
    <source>
        <dbReference type="Proteomes" id="UP000184301"/>
    </source>
</evidence>
<evidence type="ECO:0000259" key="1">
    <source>
        <dbReference type="SMART" id="SM00382"/>
    </source>
</evidence>
<feature type="domain" description="AAA+ ATPase" evidence="1">
    <location>
        <begin position="25"/>
        <end position="207"/>
    </location>
</feature>
<protein>
    <submittedName>
        <fullName evidence="2">AAA domain-containing protein</fullName>
    </submittedName>
</protein>
<keyword evidence="3" id="KW-1185">Reference proteome</keyword>
<evidence type="ECO:0000313" key="2">
    <source>
        <dbReference type="EMBL" id="SHK57542.1"/>
    </source>
</evidence>
<dbReference type="AlphaFoldDB" id="A0A1M6TKG1"/>
<dbReference type="InterPro" id="IPR003593">
    <property type="entry name" value="AAA+_ATPase"/>
</dbReference>
<gene>
    <name evidence="2" type="ORF">SAMN02745243_03262</name>
</gene>
<dbReference type="EMBL" id="FQZY01000060">
    <property type="protein sequence ID" value="SHK57542.1"/>
    <property type="molecule type" value="Genomic_DNA"/>
</dbReference>
<dbReference type="STRING" id="1121950.SAMN02745243_03262"/>
<dbReference type="Gene3D" id="3.40.50.300">
    <property type="entry name" value="P-loop containing nucleotide triphosphate hydrolases"/>
    <property type="match status" value="1"/>
</dbReference>
<sequence length="324" mass="36328">MELYEYYSSVEPKQVDWLWYPYVPYGKITLLQGDPGDGKSTLALNIAALLTNGGILPDGSEISEPQNVIYQCSEDNGGDTIKPRLISAGADCKKIACIIDEEKNLTLEDKRLEQVIKETQAKLLILDPIQSFISQDGDMQNAVRMRSIMTKLAALAEEYKCAVILIGHMNKSTGGKKLYRGMGSIDIAAIARSVLMIARDEDNPDIRYMFPVKSSLAPEGCAIGFVFDENVGFKWIGKCEANIETMKSKKGTYHKSKQEKAKELLKVMLSVQDCPSKEIYKKMEDLGIGERTVRIAEKELGIEAYKKKNTWYWKMPVLDNDVES</sequence>
<proteinExistence type="predicted"/>
<organism evidence="2 3">
    <name type="scientific">Hespellia stercorisuis DSM 15480</name>
    <dbReference type="NCBI Taxonomy" id="1121950"/>
    <lineage>
        <taxon>Bacteria</taxon>
        <taxon>Bacillati</taxon>
        <taxon>Bacillota</taxon>
        <taxon>Clostridia</taxon>
        <taxon>Lachnospirales</taxon>
        <taxon>Lachnospiraceae</taxon>
        <taxon>Hespellia</taxon>
    </lineage>
</organism>
<dbReference type="OrthoDB" id="9802530at2"/>
<dbReference type="InterPro" id="IPR027417">
    <property type="entry name" value="P-loop_NTPase"/>
</dbReference>
<dbReference type="RefSeq" id="WP_073112406.1">
    <property type="nucleotide sequence ID" value="NZ_FQZY01000060.1"/>
</dbReference>